<feature type="repeat" description="ANK" evidence="3">
    <location>
        <begin position="170"/>
        <end position="202"/>
    </location>
</feature>
<reference evidence="6" key="1">
    <citation type="submission" date="2025-04" db="UniProtKB">
        <authorList>
            <consortium name="RefSeq"/>
        </authorList>
    </citation>
    <scope>IDENTIFICATION</scope>
    <source>
        <tissue evidence="6">Whole insect</tissue>
    </source>
</reference>
<evidence type="ECO:0000256" key="3">
    <source>
        <dbReference type="PROSITE-ProRule" id="PRU00023"/>
    </source>
</evidence>
<feature type="repeat" description="ANK" evidence="3">
    <location>
        <begin position="478"/>
        <end position="510"/>
    </location>
</feature>
<feature type="repeat" description="ANK" evidence="3">
    <location>
        <begin position="577"/>
        <end position="609"/>
    </location>
</feature>
<dbReference type="InParanoid" id="A0A6P7GL03"/>
<gene>
    <name evidence="6" type="primary">LOC114340076</name>
</gene>
<evidence type="ECO:0000313" key="6">
    <source>
        <dbReference type="RefSeq" id="XP_028146607.1"/>
    </source>
</evidence>
<feature type="repeat" description="ANK" evidence="3">
    <location>
        <begin position="511"/>
        <end position="543"/>
    </location>
</feature>
<protein>
    <submittedName>
        <fullName evidence="6">Uncharacterized protein LOC114340076</fullName>
    </submittedName>
</protein>
<evidence type="ECO:0000313" key="5">
    <source>
        <dbReference type="Proteomes" id="UP001652700"/>
    </source>
</evidence>
<dbReference type="Pfam" id="PF00023">
    <property type="entry name" value="Ank"/>
    <property type="match status" value="3"/>
</dbReference>
<dbReference type="Proteomes" id="UP001652700">
    <property type="component" value="Unplaced"/>
</dbReference>
<feature type="repeat" description="ANK" evidence="3">
    <location>
        <begin position="137"/>
        <end position="169"/>
    </location>
</feature>
<proteinExistence type="predicted"/>
<evidence type="ECO:0000313" key="4">
    <source>
        <dbReference type="EnsemblMetazoa" id="XP_050511989.1"/>
    </source>
</evidence>
<dbReference type="EnsemblMetazoa" id="XM_050656032.1">
    <property type="protein sequence ID" value="XP_050511989.1"/>
    <property type="gene ID" value="LOC114340076"/>
</dbReference>
<feature type="repeat" description="ANK" evidence="3">
    <location>
        <begin position="544"/>
        <end position="576"/>
    </location>
</feature>
<dbReference type="InterPro" id="IPR002110">
    <property type="entry name" value="Ankyrin_rpt"/>
</dbReference>
<dbReference type="InterPro" id="IPR036770">
    <property type="entry name" value="Ankyrin_rpt-contain_sf"/>
</dbReference>
<dbReference type="AlphaFoldDB" id="A0A6P7GL03"/>
<dbReference type="OrthoDB" id="7772680at2759"/>
<dbReference type="KEGG" id="dvv:114340076"/>
<dbReference type="SMART" id="SM00248">
    <property type="entry name" value="ANK"/>
    <property type="match status" value="12"/>
</dbReference>
<evidence type="ECO:0000256" key="2">
    <source>
        <dbReference type="ARBA" id="ARBA00023043"/>
    </source>
</evidence>
<reference evidence="4" key="2">
    <citation type="submission" date="2025-05" db="UniProtKB">
        <authorList>
            <consortium name="EnsemblMetazoa"/>
        </authorList>
    </citation>
    <scope>IDENTIFICATION</scope>
</reference>
<dbReference type="RefSeq" id="XP_028146607.1">
    <property type="nucleotide sequence ID" value="XM_028290806.1"/>
</dbReference>
<feature type="repeat" description="ANK" evidence="3">
    <location>
        <begin position="203"/>
        <end position="235"/>
    </location>
</feature>
<keyword evidence="1" id="KW-0677">Repeat</keyword>
<dbReference type="Pfam" id="PF12796">
    <property type="entry name" value="Ank_2"/>
    <property type="match status" value="3"/>
</dbReference>
<dbReference type="RefSeq" id="XP_050511989.1">
    <property type="nucleotide sequence ID" value="XM_050656032.1"/>
</dbReference>
<name>A0A6P7GL03_DIAVI</name>
<dbReference type="SUPFAM" id="SSF48403">
    <property type="entry name" value="Ankyrin repeat"/>
    <property type="match status" value="2"/>
</dbReference>
<dbReference type="Gene3D" id="1.25.40.20">
    <property type="entry name" value="Ankyrin repeat-containing domain"/>
    <property type="match status" value="3"/>
</dbReference>
<feature type="repeat" description="ANK" evidence="3">
    <location>
        <begin position="610"/>
        <end position="642"/>
    </location>
</feature>
<dbReference type="PANTHER" id="PTHR24198:SF165">
    <property type="entry name" value="ANKYRIN REPEAT-CONTAINING PROTEIN-RELATED"/>
    <property type="match status" value="1"/>
</dbReference>
<keyword evidence="5" id="KW-1185">Reference proteome</keyword>
<keyword evidence="2 3" id="KW-0040">ANK repeat</keyword>
<dbReference type="GeneID" id="114340076"/>
<organism evidence="6">
    <name type="scientific">Diabrotica virgifera virgifera</name>
    <name type="common">western corn rootworm</name>
    <dbReference type="NCBI Taxonomy" id="50390"/>
    <lineage>
        <taxon>Eukaryota</taxon>
        <taxon>Metazoa</taxon>
        <taxon>Ecdysozoa</taxon>
        <taxon>Arthropoda</taxon>
        <taxon>Hexapoda</taxon>
        <taxon>Insecta</taxon>
        <taxon>Pterygota</taxon>
        <taxon>Neoptera</taxon>
        <taxon>Endopterygota</taxon>
        <taxon>Coleoptera</taxon>
        <taxon>Polyphaga</taxon>
        <taxon>Cucujiformia</taxon>
        <taxon>Chrysomeloidea</taxon>
        <taxon>Chrysomelidae</taxon>
        <taxon>Galerucinae</taxon>
        <taxon>Diabroticina</taxon>
        <taxon>Diabroticites</taxon>
        <taxon>Diabrotica</taxon>
    </lineage>
</organism>
<dbReference type="PANTHER" id="PTHR24198">
    <property type="entry name" value="ANKYRIN REPEAT AND PROTEIN KINASE DOMAIN-CONTAINING PROTEIN"/>
    <property type="match status" value="1"/>
</dbReference>
<dbReference type="PRINTS" id="PR01415">
    <property type="entry name" value="ANKYRIN"/>
</dbReference>
<dbReference type="PROSITE" id="PS50297">
    <property type="entry name" value="ANK_REP_REGION"/>
    <property type="match status" value="8"/>
</dbReference>
<sequence length="808" mass="92147">MTVTGAEAASLVSAIRHRRFLTDEIESAFANEIKIEYRGNYWSVLNCAAYYNRFSILRLLLKNEKLINQRDLDTSLHIAAEQDHSGVVELLLKHEANIEYENNDGETPLLSAVKYENEDIVEILIEEGAYVNARDNFDRTSLHIACEEGFLRIVKLLLHAGAAINWRNASGCTPLFCAADLSRVNVVKLLIQRGADVKIPDNSRNTVLHVCVKRRNKVLIELSLQNGADVNGRNVNGIDIFHLAHVDYEMSDFAKFLVRLILCLNINTPKPEHHNSGGFLGFWDACKSELELMETCKIAESNISYKQLFLESDKSKLAVYLSNADIVSELDALVYKKKFPIYEQYFTENIMKGKSRLRLHYEADEVMNYISPLLPIVVRRKIYDYLSDVDFNNLINAKQHKCDKSQIMYVTGADAASLISEIRHRRFISDEIESAFANEIKIEYRRNYWSVLNCAAYYGNVSILRILLKNEKLIKQTDLDTSLCIAAEKDHCTVVEVLLKHEANIESENSIGDTTLLIAVKCGNENIVKILIDEKANVNAEDLCGNTSLHVACEKGFLGIIKLLLHAGAAINLQNVRGRTPLFCAADFNRVHVVKLLLHRGADVKIRDPFGSTVLHICFQRRNKVLTKLLLQNGADVKSCTNYDENDILDLAYFDFTDFSKFLISLILYLNVNTPISERHNSGDFSRFWDACKSELELMETYKIAESNISYRQLCLESNKSKLAAYLSNADVVSELDALLYKEKFPIYKRYFTENIMKGKSILRLHYEADAVMNRISPLLPIVVRRKIYNYLSDDDLKIFNYFEPVQV</sequence>
<feature type="repeat" description="ANK" evidence="3">
    <location>
        <begin position="71"/>
        <end position="103"/>
    </location>
</feature>
<feature type="repeat" description="ANK" evidence="3">
    <location>
        <begin position="104"/>
        <end position="136"/>
    </location>
</feature>
<evidence type="ECO:0000256" key="1">
    <source>
        <dbReference type="ARBA" id="ARBA00022737"/>
    </source>
</evidence>
<dbReference type="PROSITE" id="PS50088">
    <property type="entry name" value="ANK_REPEAT"/>
    <property type="match status" value="10"/>
</dbReference>
<accession>A0A6P7GL03</accession>